<sequence length="173" mass="19306">MTGLAHVHPPKVEVFDVAGRTNTDPKGFVRPVDVYETTDWGLYMARPSDHPSFDYLESWIVPSLGIRASIFHYLPNHVRDQNHYVDIGEFVHDGDVWHSVDHYLDIVVRTGRDAELLDVDELLVAHSTGLLDARTTEAAIRRASTAVDGIAAANHDVNGWLAALGMTTHWADR</sequence>
<organism evidence="2 3">
    <name type="scientific">Rhodococcoides corynebacterioides</name>
    <dbReference type="NCBI Taxonomy" id="53972"/>
    <lineage>
        <taxon>Bacteria</taxon>
        <taxon>Bacillati</taxon>
        <taxon>Actinomycetota</taxon>
        <taxon>Actinomycetes</taxon>
        <taxon>Mycobacteriales</taxon>
        <taxon>Nocardiaceae</taxon>
        <taxon>Rhodococcoides</taxon>
    </lineage>
</organism>
<dbReference type="Gene3D" id="2.40.380.10">
    <property type="entry name" value="FomD-like"/>
    <property type="match status" value="1"/>
</dbReference>
<protein>
    <submittedName>
        <fullName evidence="2">RNA-binding protein associated with RNAse of E/G family</fullName>
    </submittedName>
</protein>
<keyword evidence="3" id="KW-1185">Reference proteome</keyword>
<accession>A0ABS2KR52</accession>
<dbReference type="RefSeq" id="WP_204867222.1">
    <property type="nucleotide sequence ID" value="NZ_JAFBBK010000001.1"/>
</dbReference>
<dbReference type="PIRSF" id="PIRSF012622">
    <property type="entry name" value="UCP012622"/>
    <property type="match status" value="1"/>
</dbReference>
<feature type="domain" description="DUF402" evidence="1">
    <location>
        <begin position="32"/>
        <end position="154"/>
    </location>
</feature>
<dbReference type="Pfam" id="PF04167">
    <property type="entry name" value="DUF402"/>
    <property type="match status" value="1"/>
</dbReference>
<reference evidence="2 3" key="1">
    <citation type="submission" date="2021-01" db="EMBL/GenBank/DDBJ databases">
        <title>Genomics of switchgrass bacterial isolates.</title>
        <authorList>
            <person name="Shade A."/>
        </authorList>
    </citation>
    <scope>NUCLEOTIDE SEQUENCE [LARGE SCALE GENOMIC DNA]</scope>
    <source>
        <strain evidence="2 3">PvP111</strain>
    </source>
</reference>
<proteinExistence type="predicted"/>
<dbReference type="InterPro" id="IPR007295">
    <property type="entry name" value="DUF402"/>
</dbReference>
<dbReference type="InterPro" id="IPR035930">
    <property type="entry name" value="FomD-like_sf"/>
</dbReference>
<dbReference type="SUPFAM" id="SSF159234">
    <property type="entry name" value="FomD-like"/>
    <property type="match status" value="1"/>
</dbReference>
<name>A0ABS2KR52_9NOCA</name>
<evidence type="ECO:0000313" key="3">
    <source>
        <dbReference type="Proteomes" id="UP000703038"/>
    </source>
</evidence>
<dbReference type="EMBL" id="JAFBBK010000001">
    <property type="protein sequence ID" value="MBM7414428.1"/>
    <property type="molecule type" value="Genomic_DNA"/>
</dbReference>
<comment type="caution">
    <text evidence="2">The sequence shown here is derived from an EMBL/GenBank/DDBJ whole genome shotgun (WGS) entry which is preliminary data.</text>
</comment>
<evidence type="ECO:0000259" key="1">
    <source>
        <dbReference type="Pfam" id="PF04167"/>
    </source>
</evidence>
<evidence type="ECO:0000313" key="2">
    <source>
        <dbReference type="EMBL" id="MBM7414428.1"/>
    </source>
</evidence>
<gene>
    <name evidence="2" type="ORF">JOE42_001161</name>
</gene>
<dbReference type="Proteomes" id="UP000703038">
    <property type="component" value="Unassembled WGS sequence"/>
</dbReference>
<dbReference type="InterPro" id="IPR014465">
    <property type="entry name" value="UCP012622"/>
</dbReference>